<feature type="region of interest" description="Disordered" evidence="2">
    <location>
        <begin position="1"/>
        <end position="26"/>
    </location>
</feature>
<dbReference type="EMBL" id="CP157947">
    <property type="protein sequence ID" value="XBS69205.1"/>
    <property type="molecule type" value="Genomic_DNA"/>
</dbReference>
<evidence type="ECO:0000259" key="3">
    <source>
        <dbReference type="Pfam" id="PF21111"/>
    </source>
</evidence>
<evidence type="ECO:0000313" key="4">
    <source>
        <dbReference type="EMBL" id="XBS69205.1"/>
    </source>
</evidence>
<evidence type="ECO:0000256" key="2">
    <source>
        <dbReference type="SAM" id="MobiDB-lite"/>
    </source>
</evidence>
<gene>
    <name evidence="4" type="ORF">ABK905_22515</name>
</gene>
<keyword evidence="1" id="KW-0175">Coiled coil</keyword>
<reference evidence="4" key="1">
    <citation type="submission" date="2024-06" db="EMBL/GenBank/DDBJ databases">
        <authorList>
            <person name="Coelho C."/>
            <person name="Bento M."/>
            <person name="Garcia E."/>
            <person name="Camelo A."/>
            <person name="Brandao I."/>
            <person name="Espirito Santo C."/>
            <person name="Trovao J."/>
            <person name="Verissimo A."/>
            <person name="Costa J."/>
            <person name="Tiago I."/>
        </authorList>
    </citation>
    <scope>NUCLEOTIDE SEQUENCE</scope>
    <source>
        <strain evidence="4">KWT182</strain>
    </source>
</reference>
<organism evidence="4">
    <name type="scientific">Acerihabitans sp. KWT182</name>
    <dbReference type="NCBI Taxonomy" id="3157919"/>
    <lineage>
        <taxon>Bacteria</taxon>
        <taxon>Pseudomonadati</taxon>
        <taxon>Pseudomonadota</taxon>
        <taxon>Gammaproteobacteria</taxon>
        <taxon>Enterobacterales</taxon>
        <taxon>Pectobacteriaceae</taxon>
        <taxon>Acerihabitans</taxon>
    </lineage>
</organism>
<proteinExistence type="predicted"/>
<dbReference type="CDD" id="cd13444">
    <property type="entry name" value="CDI_toxin_EC869_like"/>
    <property type="match status" value="1"/>
</dbReference>
<feature type="compositionally biased region" description="Polar residues" evidence="2">
    <location>
        <begin position="1"/>
        <end position="10"/>
    </location>
</feature>
<protein>
    <recommendedName>
        <fullName evidence="3">CdiA toxin EC869-like domain-containing protein</fullName>
    </recommendedName>
</protein>
<dbReference type="Pfam" id="PF21111">
    <property type="entry name" value="CDI_toxin_EC869_like"/>
    <property type="match status" value="1"/>
</dbReference>
<accession>A0AAU7Q8B5</accession>
<dbReference type="Gene3D" id="3.40.1350.110">
    <property type="match status" value="1"/>
</dbReference>
<evidence type="ECO:0000256" key="1">
    <source>
        <dbReference type="SAM" id="Coils"/>
    </source>
</evidence>
<name>A0AAU7Q8B5_9GAMM</name>
<feature type="compositionally biased region" description="Basic and acidic residues" evidence="2">
    <location>
        <begin position="11"/>
        <end position="26"/>
    </location>
</feature>
<feature type="coiled-coil region" evidence="1">
    <location>
        <begin position="61"/>
        <end position="118"/>
    </location>
</feature>
<sequence>MQQLKNNIAHHQNDLQHKRAHRDQCHHQLHEAYQNKSQADNNLAHVQNTIRQQQVAHAAHLAQMEAARIHEQQEAKRKAEETSAALRKIEEERKVIEQQEAENQAEEATASLKEIIAVRDVVNEEVDTLAQDFSFLSTSQQALKAQELDACQTFTCEVGAQTKWKSIEASQVLAFASGMAVGIPAEFHDTVKDIYELATHPKETYTALKALVNDDNALGKMTDAVKEKWIAHIDNMVAAQERGGVEGYFQAGVEGGKLVTDVAMIGAGGVEVVKAGASAAKYGMTAGEKLIEKTASLLPGQATKYPNVKLADTNMKWGYPIGEQGNPFEAYVGKKFFPNSIQSPDKFKVYDYYDSASRHAVSVKTLNTMTDPKLAKPNSVHDTLKPYIDAIIDFKNDKIDYFSLTKEQVATRELMVGIPSSTTEVQLMQLQRTVEYGSDNGIKVTFVMVE</sequence>
<dbReference type="AlphaFoldDB" id="A0AAU7Q8B5"/>
<feature type="domain" description="CdiA toxin EC869-like" evidence="3">
    <location>
        <begin position="324"/>
        <end position="445"/>
    </location>
</feature>
<dbReference type="GO" id="GO:0004530">
    <property type="term" value="F:deoxyribonuclease I activity"/>
    <property type="evidence" value="ECO:0007669"/>
    <property type="project" value="InterPro"/>
</dbReference>
<dbReference type="InterPro" id="IPR033799">
    <property type="entry name" value="CdiA_EC869-like"/>
</dbReference>